<proteinExistence type="inferred from homology"/>
<dbReference type="PANTHER" id="PTHR38761">
    <property type="entry name" value="GLUTAMATE--CYSTEINE LIGASE"/>
    <property type="match status" value="1"/>
</dbReference>
<evidence type="ECO:0000259" key="10">
    <source>
        <dbReference type="Pfam" id="PF04262"/>
    </source>
</evidence>
<keyword evidence="4 8" id="KW-0317">Glutathione biosynthesis</keyword>
<evidence type="ECO:0000313" key="12">
    <source>
        <dbReference type="Proteomes" id="UP001597267"/>
    </source>
</evidence>
<evidence type="ECO:0000256" key="9">
    <source>
        <dbReference type="RuleBase" id="RU004391"/>
    </source>
</evidence>
<dbReference type="SUPFAM" id="SSF55931">
    <property type="entry name" value="Glutamine synthetase/guanido kinase"/>
    <property type="match status" value="1"/>
</dbReference>
<dbReference type="PANTHER" id="PTHR38761:SF1">
    <property type="entry name" value="GLUTAMATE--CYSTEINE LIGASE"/>
    <property type="match status" value="1"/>
</dbReference>
<comment type="pathway">
    <text evidence="1 9">Sulfur metabolism; glutathione biosynthesis; glutathione from L-cysteine and L-glutamate: step 1/2.</text>
</comment>
<keyword evidence="12" id="KW-1185">Reference proteome</keyword>
<comment type="similarity">
    <text evidence="8">Belongs to the glutamate--cysteine ligase type 1 family.</text>
</comment>
<feature type="domain" description="Glutamate--cysteine ligase" evidence="10">
    <location>
        <begin position="10"/>
        <end position="251"/>
    </location>
</feature>
<dbReference type="GO" id="GO:0004363">
    <property type="term" value="F:glutathione synthase activity"/>
    <property type="evidence" value="ECO:0007669"/>
    <property type="project" value="UniProtKB-EC"/>
</dbReference>
<dbReference type="RefSeq" id="WP_125712510.1">
    <property type="nucleotide sequence ID" value="NZ_JBHTOP010000002.1"/>
</dbReference>
<evidence type="ECO:0000256" key="2">
    <source>
        <dbReference type="ARBA" id="ARBA00012220"/>
    </source>
</evidence>
<feature type="domain" description="Glutamate--cysteine ligase" evidence="10">
    <location>
        <begin position="254"/>
        <end position="322"/>
    </location>
</feature>
<evidence type="ECO:0000256" key="1">
    <source>
        <dbReference type="ARBA" id="ARBA00005006"/>
    </source>
</evidence>
<protein>
    <recommendedName>
        <fullName evidence="2 9">Glutamate--cysteine ligase</fullName>
        <ecNumber evidence="2 9">6.3.2.2</ecNumber>
    </recommendedName>
</protein>
<dbReference type="InterPro" id="IPR007370">
    <property type="entry name" value="Glu_cys_ligase"/>
</dbReference>
<name>A0ABW4J6M3_9LACO</name>
<organism evidence="11 12">
    <name type="scientific">Agrilactobacillus yilanensis</name>
    <dbReference type="NCBI Taxonomy" id="2485997"/>
    <lineage>
        <taxon>Bacteria</taxon>
        <taxon>Bacillati</taxon>
        <taxon>Bacillota</taxon>
        <taxon>Bacilli</taxon>
        <taxon>Lactobacillales</taxon>
        <taxon>Lactobacillaceae</taxon>
        <taxon>Agrilactobacillus</taxon>
    </lineage>
</organism>
<dbReference type="Gene3D" id="3.30.590.20">
    <property type="match status" value="1"/>
</dbReference>
<keyword evidence="3 8" id="KW-0436">Ligase</keyword>
<gene>
    <name evidence="11" type="primary">gshAB</name>
    <name evidence="11" type="ORF">ACFQ5M_00810</name>
</gene>
<dbReference type="GO" id="GO:0004357">
    <property type="term" value="F:glutamate-cysteine ligase activity"/>
    <property type="evidence" value="ECO:0007669"/>
    <property type="project" value="UniProtKB-EC"/>
</dbReference>
<keyword evidence="6" id="KW-0067">ATP-binding</keyword>
<dbReference type="InterPro" id="IPR014746">
    <property type="entry name" value="Gln_synth/guanido_kin_cat_dom"/>
</dbReference>
<dbReference type="Proteomes" id="UP001597267">
    <property type="component" value="Unassembled WGS sequence"/>
</dbReference>
<evidence type="ECO:0000256" key="7">
    <source>
        <dbReference type="ARBA" id="ARBA00048819"/>
    </source>
</evidence>
<accession>A0ABW4J6M3</accession>
<keyword evidence="5" id="KW-0547">Nucleotide-binding</keyword>
<comment type="caution">
    <text evidence="11">The sequence shown here is derived from an EMBL/GenBank/DDBJ whole genome shotgun (WGS) entry which is preliminary data.</text>
</comment>
<evidence type="ECO:0000256" key="6">
    <source>
        <dbReference type="ARBA" id="ARBA00022840"/>
    </source>
</evidence>
<evidence type="ECO:0000256" key="3">
    <source>
        <dbReference type="ARBA" id="ARBA00022598"/>
    </source>
</evidence>
<comment type="catalytic activity">
    <reaction evidence="7 9">
        <text>L-cysteine + L-glutamate + ATP = gamma-L-glutamyl-L-cysteine + ADP + phosphate + H(+)</text>
        <dbReference type="Rhea" id="RHEA:13285"/>
        <dbReference type="ChEBI" id="CHEBI:15378"/>
        <dbReference type="ChEBI" id="CHEBI:29985"/>
        <dbReference type="ChEBI" id="CHEBI:30616"/>
        <dbReference type="ChEBI" id="CHEBI:35235"/>
        <dbReference type="ChEBI" id="CHEBI:43474"/>
        <dbReference type="ChEBI" id="CHEBI:58173"/>
        <dbReference type="ChEBI" id="CHEBI:456216"/>
        <dbReference type="EC" id="6.3.2.2"/>
    </reaction>
</comment>
<evidence type="ECO:0000313" key="11">
    <source>
        <dbReference type="EMBL" id="MFD1670627.1"/>
    </source>
</evidence>
<dbReference type="NCBIfam" id="NF002688">
    <property type="entry name" value="PRK02471.1"/>
    <property type="match status" value="1"/>
</dbReference>
<dbReference type="EMBL" id="JBHTOP010000002">
    <property type="protein sequence ID" value="MFD1670627.1"/>
    <property type="molecule type" value="Genomic_DNA"/>
</dbReference>
<reference evidence="12" key="1">
    <citation type="journal article" date="2019" name="Int. J. Syst. Evol. Microbiol.">
        <title>The Global Catalogue of Microorganisms (GCM) 10K type strain sequencing project: providing services to taxonomists for standard genome sequencing and annotation.</title>
        <authorList>
            <consortium name="The Broad Institute Genomics Platform"/>
            <consortium name="The Broad Institute Genome Sequencing Center for Infectious Disease"/>
            <person name="Wu L."/>
            <person name="Ma J."/>
        </authorList>
    </citation>
    <scope>NUCLEOTIDE SEQUENCE [LARGE SCALE GENOMIC DNA]</scope>
    <source>
        <strain evidence="12">CCM 8896</strain>
    </source>
</reference>
<evidence type="ECO:0000256" key="5">
    <source>
        <dbReference type="ARBA" id="ARBA00022741"/>
    </source>
</evidence>
<dbReference type="EC" id="6.3.2.2" evidence="2 9"/>
<evidence type="ECO:0000256" key="4">
    <source>
        <dbReference type="ARBA" id="ARBA00022684"/>
    </source>
</evidence>
<sequence length="465" mass="52066">MNFQKLLLHHRCSPKLLAANLGIEREAQRITLAGQLAQTDHPKGFGSRAGQPFIQTDFAETQLELVTPKVNSTAQLLSWLAAIHEVTLKTMSGSETLWPLSMPPKLPASEKDIVIAKLKDPKAIAYRQYIGQVYGRRKQMISGIHYNIEFCPELVTAMYHEQTAIDDLAGFKTALYFKVARNYLRYQWLITYLFGSATTSEAHFFSADQGPKEPVRSLRTSHYGYTNHGDIFVSYENIDRYLADLDRLVTTGKLSAKKEFYAPVRLRGGHEVADLTTTDIQYMELRNIDINPFEAVGITAMQVDFLKLFLLYTLWAEEQQPADAWVKVGRQKNDVVALENPKTQTAYKQEGLQVLAAMKIMAQTLGLKPAALALIALAEDRLKKPAQTLAGQWCTAIEATSQAELASKIALSNRQSFCKLANLSGFENRTPHTQQQLFQAILAGQEETALELAATSGWHDLKQVD</sequence>
<dbReference type="Pfam" id="PF04262">
    <property type="entry name" value="Glu_cys_ligase"/>
    <property type="match status" value="2"/>
</dbReference>
<evidence type="ECO:0000256" key="8">
    <source>
        <dbReference type="RuleBase" id="RU003544"/>
    </source>
</evidence>
<dbReference type="InterPro" id="IPR006334">
    <property type="entry name" value="Glut_cys_ligase"/>
</dbReference>